<dbReference type="EMBL" id="JAAMRD010000020">
    <property type="protein sequence ID" value="MBA1306646.1"/>
    <property type="molecule type" value="Genomic_DNA"/>
</dbReference>
<accession>A0AA40RVM5</accession>
<reference evidence="1" key="1">
    <citation type="submission" date="2020-02" db="EMBL/GenBank/DDBJ databases">
        <title>Synteny-based analysis reveals conserved mechanism for high triclosan tolerance in Pseudomonas, as well as instances of horizontal transfer.</title>
        <authorList>
            <person name="Mcfarland A.G."/>
            <person name="Bertucci H.K."/>
            <person name="Litmann E."/>
            <person name="Shen J."/>
            <person name="Huttenhower C."/>
            <person name="Hartmann E.M."/>
        </authorList>
    </citation>
    <scope>NUCLEOTIDE SEQUENCE</scope>
    <source>
        <strain evidence="1">109A1</strain>
    </source>
</reference>
<organism evidence="1 2">
    <name type="scientific">Stutzerimonas stutzeri</name>
    <name type="common">Pseudomonas stutzeri</name>
    <dbReference type="NCBI Taxonomy" id="316"/>
    <lineage>
        <taxon>Bacteria</taxon>
        <taxon>Pseudomonadati</taxon>
        <taxon>Pseudomonadota</taxon>
        <taxon>Gammaproteobacteria</taxon>
        <taxon>Pseudomonadales</taxon>
        <taxon>Pseudomonadaceae</taxon>
        <taxon>Stutzerimonas</taxon>
    </lineage>
</organism>
<sequence>MSPLQQARQWIADQAPSKEEIQETIDNLCHAYARPPQGACHADVFAAISFLMTAIGGSVDELVLPEKVSAAELDIGLLGENGDPGPLGGTCSNEEEKKRRFEYLKASLQAPF</sequence>
<dbReference type="RefSeq" id="WP_181122219.1">
    <property type="nucleotide sequence ID" value="NZ_JAAMRD010000020.1"/>
</dbReference>
<evidence type="ECO:0000313" key="1">
    <source>
        <dbReference type="EMBL" id="MBA1306646.1"/>
    </source>
</evidence>
<gene>
    <name evidence="1" type="ORF">G7024_19810</name>
</gene>
<comment type="caution">
    <text evidence="1">The sequence shown here is derived from an EMBL/GenBank/DDBJ whole genome shotgun (WGS) entry which is preliminary data.</text>
</comment>
<dbReference type="Proteomes" id="UP001138621">
    <property type="component" value="Unassembled WGS sequence"/>
</dbReference>
<dbReference type="AlphaFoldDB" id="A0AA40RVM5"/>
<protein>
    <submittedName>
        <fullName evidence="1">Uncharacterized protein</fullName>
    </submittedName>
</protein>
<evidence type="ECO:0000313" key="2">
    <source>
        <dbReference type="Proteomes" id="UP001138621"/>
    </source>
</evidence>
<proteinExistence type="predicted"/>
<name>A0AA40RVM5_STUST</name>